<dbReference type="Proteomes" id="UP000179935">
    <property type="component" value="Unassembled WGS sequence"/>
</dbReference>
<evidence type="ECO:0000313" key="2">
    <source>
        <dbReference type="Proteomes" id="UP000179935"/>
    </source>
</evidence>
<dbReference type="EMBL" id="MLYP01000038">
    <property type="protein sequence ID" value="OIJ92365.1"/>
    <property type="molecule type" value="Genomic_DNA"/>
</dbReference>
<gene>
    <name evidence="1" type="ORF">BIV24_13910</name>
</gene>
<dbReference type="RefSeq" id="WP_071366602.1">
    <property type="nucleotide sequence ID" value="NZ_MLYP01000038.1"/>
</dbReference>
<dbReference type="OrthoDB" id="4288208at2"/>
<keyword evidence="2" id="KW-1185">Reference proteome</keyword>
<name>A0A1S2PG57_9ACTN</name>
<reference evidence="1 2" key="1">
    <citation type="submission" date="2016-10" db="EMBL/GenBank/DDBJ databases">
        <title>Genome sequence of Streptomyces sp. MUSC 93.</title>
        <authorList>
            <person name="Lee L.-H."/>
            <person name="Ser H.-L."/>
            <person name="Law J.W.-F."/>
        </authorList>
    </citation>
    <scope>NUCLEOTIDE SEQUENCE [LARGE SCALE GENOMIC DNA]</scope>
    <source>
        <strain evidence="1 2">MUSC 93</strain>
    </source>
</reference>
<protein>
    <submittedName>
        <fullName evidence="1">Uncharacterized protein</fullName>
    </submittedName>
</protein>
<sequence length="114" mass="12004">MILSDADDGRTVDVAPHAMVRVHLHAIRGVHQTWVWDVPAAASPAVLSRSSGSTPPSGDAEAGFHAVDKGVTDITAHRRCVPDPGHVCPLVVISWTITVAARWAGRSRACQAAP</sequence>
<accession>A0A1S2PG57</accession>
<dbReference type="AlphaFoldDB" id="A0A1S2PG57"/>
<organism evidence="1 2">
    <name type="scientific">Streptomyces colonosanans</name>
    <dbReference type="NCBI Taxonomy" id="1428652"/>
    <lineage>
        <taxon>Bacteria</taxon>
        <taxon>Bacillati</taxon>
        <taxon>Actinomycetota</taxon>
        <taxon>Actinomycetes</taxon>
        <taxon>Kitasatosporales</taxon>
        <taxon>Streptomycetaceae</taxon>
        <taxon>Streptomyces</taxon>
    </lineage>
</organism>
<evidence type="ECO:0000313" key="1">
    <source>
        <dbReference type="EMBL" id="OIJ92365.1"/>
    </source>
</evidence>
<comment type="caution">
    <text evidence="1">The sequence shown here is derived from an EMBL/GenBank/DDBJ whole genome shotgun (WGS) entry which is preliminary data.</text>
</comment>
<proteinExistence type="predicted"/>